<evidence type="ECO:0000313" key="2">
    <source>
        <dbReference type="Proteomes" id="UP000552045"/>
    </source>
</evidence>
<keyword evidence="2" id="KW-1185">Reference proteome</keyword>
<protein>
    <submittedName>
        <fullName evidence="1">Uncharacterized protein</fullName>
    </submittedName>
</protein>
<gene>
    <name evidence="1" type="ORF">BKA02_001386</name>
</gene>
<organism evidence="1 2">
    <name type="scientific">Microbacterium pseudoresistens</name>
    <dbReference type="NCBI Taxonomy" id="640634"/>
    <lineage>
        <taxon>Bacteria</taxon>
        <taxon>Bacillati</taxon>
        <taxon>Actinomycetota</taxon>
        <taxon>Actinomycetes</taxon>
        <taxon>Micrococcales</taxon>
        <taxon>Microbacteriaceae</taxon>
        <taxon>Microbacterium</taxon>
    </lineage>
</organism>
<accession>A0A7Y9EV27</accession>
<dbReference type="AlphaFoldDB" id="A0A7Y9EV27"/>
<proteinExistence type="predicted"/>
<reference evidence="1 2" key="1">
    <citation type="submission" date="2020-07" db="EMBL/GenBank/DDBJ databases">
        <title>Sequencing the genomes of 1000 actinobacteria strains.</title>
        <authorList>
            <person name="Klenk H.-P."/>
        </authorList>
    </citation>
    <scope>NUCLEOTIDE SEQUENCE [LARGE SCALE GENOMIC DNA]</scope>
    <source>
        <strain evidence="1 2">DSM 22185</strain>
    </source>
</reference>
<evidence type="ECO:0000313" key="1">
    <source>
        <dbReference type="EMBL" id="NYD54331.1"/>
    </source>
</evidence>
<dbReference type="EMBL" id="JACCBH010000001">
    <property type="protein sequence ID" value="NYD54331.1"/>
    <property type="molecule type" value="Genomic_DNA"/>
</dbReference>
<comment type="caution">
    <text evidence="1">The sequence shown here is derived from an EMBL/GenBank/DDBJ whole genome shotgun (WGS) entry which is preliminary data.</text>
</comment>
<sequence>MALHITGDTADDDLLTNNPLALLTGMLLDQQVH</sequence>
<name>A0A7Y9EV27_9MICO</name>
<dbReference type="Proteomes" id="UP000552045">
    <property type="component" value="Unassembled WGS sequence"/>
</dbReference>